<protein>
    <submittedName>
        <fullName evidence="1">Uncharacterized protein</fullName>
    </submittedName>
</protein>
<keyword evidence="2" id="KW-1185">Reference proteome</keyword>
<dbReference type="PANTHER" id="PTHR34615">
    <property type="entry name" value="PX DOMAIN-CONTAINING PROTEIN"/>
    <property type="match status" value="1"/>
</dbReference>
<accession>A0AAD9V267</accession>
<gene>
    <name evidence="1" type="ORF">P5673_019110</name>
</gene>
<name>A0AAD9V267_ACRCE</name>
<dbReference type="PANTHER" id="PTHR34615:SF1">
    <property type="entry name" value="PX DOMAIN-CONTAINING PROTEIN"/>
    <property type="match status" value="1"/>
</dbReference>
<sequence length="153" mass="17507">MAAKRRRVTSELLEIMAAEGGSSEGSSSDSSDDDSMDDLELLLLQNVFCGREFDVHLNFEDISEDDFPSLFRFQKHDFVWLVNGLKLPDFYFCQQRSVCPGTEALLILLQRLSYPNRWCDLTHMFGRPEPELSMIFNEILTDILGDLVICCTI</sequence>
<dbReference type="Proteomes" id="UP001249851">
    <property type="component" value="Unassembled WGS sequence"/>
</dbReference>
<reference evidence="1" key="1">
    <citation type="journal article" date="2023" name="G3 (Bethesda)">
        <title>Whole genome assembly and annotation of the endangered Caribbean coral Acropora cervicornis.</title>
        <authorList>
            <person name="Selwyn J.D."/>
            <person name="Vollmer S.V."/>
        </authorList>
    </citation>
    <scope>NUCLEOTIDE SEQUENCE</scope>
    <source>
        <strain evidence="1">K2</strain>
    </source>
</reference>
<organism evidence="1 2">
    <name type="scientific">Acropora cervicornis</name>
    <name type="common">Staghorn coral</name>
    <dbReference type="NCBI Taxonomy" id="6130"/>
    <lineage>
        <taxon>Eukaryota</taxon>
        <taxon>Metazoa</taxon>
        <taxon>Cnidaria</taxon>
        <taxon>Anthozoa</taxon>
        <taxon>Hexacorallia</taxon>
        <taxon>Scleractinia</taxon>
        <taxon>Astrocoeniina</taxon>
        <taxon>Acroporidae</taxon>
        <taxon>Acropora</taxon>
    </lineage>
</organism>
<reference evidence="1" key="2">
    <citation type="journal article" date="2023" name="Science">
        <title>Genomic signatures of disease resistance in endangered staghorn corals.</title>
        <authorList>
            <person name="Vollmer S.V."/>
            <person name="Selwyn J.D."/>
            <person name="Despard B.A."/>
            <person name="Roesel C.L."/>
        </authorList>
    </citation>
    <scope>NUCLEOTIDE SEQUENCE</scope>
    <source>
        <strain evidence="1">K2</strain>
    </source>
</reference>
<dbReference type="AlphaFoldDB" id="A0AAD9V267"/>
<proteinExistence type="predicted"/>
<evidence type="ECO:0000313" key="2">
    <source>
        <dbReference type="Proteomes" id="UP001249851"/>
    </source>
</evidence>
<dbReference type="EMBL" id="JARQWQ010000044">
    <property type="protein sequence ID" value="KAK2558407.1"/>
    <property type="molecule type" value="Genomic_DNA"/>
</dbReference>
<comment type="caution">
    <text evidence="1">The sequence shown here is derived from an EMBL/GenBank/DDBJ whole genome shotgun (WGS) entry which is preliminary data.</text>
</comment>
<evidence type="ECO:0000313" key="1">
    <source>
        <dbReference type="EMBL" id="KAK2558407.1"/>
    </source>
</evidence>